<organism evidence="13">
    <name type="scientific">Culicoides sonorensis</name>
    <name type="common">Biting midge</name>
    <dbReference type="NCBI Taxonomy" id="179676"/>
    <lineage>
        <taxon>Eukaryota</taxon>
        <taxon>Metazoa</taxon>
        <taxon>Ecdysozoa</taxon>
        <taxon>Arthropoda</taxon>
        <taxon>Hexapoda</taxon>
        <taxon>Insecta</taxon>
        <taxon>Pterygota</taxon>
        <taxon>Neoptera</taxon>
        <taxon>Endopterygota</taxon>
        <taxon>Diptera</taxon>
        <taxon>Nematocera</taxon>
        <taxon>Chironomoidea</taxon>
        <taxon>Ceratopogonidae</taxon>
        <taxon>Ceratopogoninae</taxon>
        <taxon>Culicoides</taxon>
        <taxon>Monoculicoides</taxon>
    </lineage>
</organism>
<feature type="transmembrane region" description="Helical" evidence="12">
    <location>
        <begin position="601"/>
        <end position="621"/>
    </location>
</feature>
<feature type="transmembrane region" description="Helical" evidence="12">
    <location>
        <begin position="489"/>
        <end position="509"/>
    </location>
</feature>
<feature type="compositionally biased region" description="Low complexity" evidence="11">
    <location>
        <begin position="79"/>
        <end position="94"/>
    </location>
</feature>
<evidence type="ECO:0000256" key="9">
    <source>
        <dbReference type="ARBA" id="ARBA00023136"/>
    </source>
</evidence>
<name>A0A336LVG2_CULSO</name>
<evidence type="ECO:0000256" key="12">
    <source>
        <dbReference type="SAM" id="Phobius"/>
    </source>
</evidence>
<keyword evidence="8" id="KW-0406">Ion transport</keyword>
<comment type="subcellular location">
    <subcellularLocation>
        <location evidence="1">Cell membrane</location>
        <topology evidence="1">Multi-pass membrane protein</topology>
    </subcellularLocation>
</comment>
<feature type="transmembrane region" description="Helical" evidence="12">
    <location>
        <begin position="566"/>
        <end position="589"/>
    </location>
</feature>
<evidence type="ECO:0000256" key="10">
    <source>
        <dbReference type="ARBA" id="ARBA00023303"/>
    </source>
</evidence>
<accession>A0A336LVG2</accession>
<feature type="transmembrane region" description="Helical" evidence="12">
    <location>
        <begin position="276"/>
        <end position="295"/>
    </location>
</feature>
<evidence type="ECO:0000256" key="3">
    <source>
        <dbReference type="ARBA" id="ARBA00022448"/>
    </source>
</evidence>
<dbReference type="GO" id="GO:0015252">
    <property type="term" value="F:proton channel activity"/>
    <property type="evidence" value="ECO:0007669"/>
    <property type="project" value="InterPro"/>
</dbReference>
<keyword evidence="9 12" id="KW-0472">Membrane</keyword>
<evidence type="ECO:0000256" key="2">
    <source>
        <dbReference type="ARBA" id="ARBA00006513"/>
    </source>
</evidence>
<dbReference type="EMBL" id="UFQT01000222">
    <property type="protein sequence ID" value="SSX21944.1"/>
    <property type="molecule type" value="Genomic_DNA"/>
</dbReference>
<evidence type="ECO:0000256" key="8">
    <source>
        <dbReference type="ARBA" id="ARBA00023065"/>
    </source>
</evidence>
<dbReference type="PANTHER" id="PTHR21522:SF30">
    <property type="entry name" value="GH01206P"/>
    <property type="match status" value="1"/>
</dbReference>
<dbReference type="VEuPathDB" id="VectorBase:CSON005738"/>
<dbReference type="PANTHER" id="PTHR21522">
    <property type="entry name" value="PROTON CHANNEL OTOP"/>
    <property type="match status" value="1"/>
</dbReference>
<comment type="similarity">
    <text evidence="2">Belongs to the otopetrin family.</text>
</comment>
<feature type="transmembrane region" description="Helical" evidence="12">
    <location>
        <begin position="223"/>
        <end position="241"/>
    </location>
</feature>
<feature type="transmembrane region" description="Helical" evidence="12">
    <location>
        <begin position="674"/>
        <end position="693"/>
    </location>
</feature>
<evidence type="ECO:0000256" key="11">
    <source>
        <dbReference type="SAM" id="MobiDB-lite"/>
    </source>
</evidence>
<feature type="transmembrane region" description="Helical" evidence="12">
    <location>
        <begin position="529"/>
        <end position="546"/>
    </location>
</feature>
<evidence type="ECO:0000256" key="1">
    <source>
        <dbReference type="ARBA" id="ARBA00004651"/>
    </source>
</evidence>
<keyword evidence="7 12" id="KW-1133">Transmembrane helix</keyword>
<dbReference type="AlphaFoldDB" id="A0A336LVG2"/>
<keyword evidence="10" id="KW-0407">Ion channel</keyword>
<keyword evidence="3" id="KW-0813">Transport</keyword>
<dbReference type="OMA" id="WKNVYAA"/>
<dbReference type="InterPro" id="IPR004878">
    <property type="entry name" value="Otopetrin"/>
</dbReference>
<feature type="region of interest" description="Disordered" evidence="11">
    <location>
        <begin position="1"/>
        <end position="53"/>
    </location>
</feature>
<keyword evidence="6" id="KW-0375">Hydrogen ion transport</keyword>
<proteinExistence type="inferred from homology"/>
<gene>
    <name evidence="13" type="primary">CSON005738</name>
</gene>
<feature type="compositionally biased region" description="Low complexity" evidence="11">
    <location>
        <begin position="20"/>
        <end position="34"/>
    </location>
</feature>
<feature type="transmembrane region" description="Helical" evidence="12">
    <location>
        <begin position="193"/>
        <end position="211"/>
    </location>
</feature>
<feature type="compositionally biased region" description="Basic and acidic residues" evidence="11">
    <location>
        <begin position="1"/>
        <end position="18"/>
    </location>
</feature>
<keyword evidence="5 12" id="KW-0812">Transmembrane</keyword>
<evidence type="ECO:0000256" key="5">
    <source>
        <dbReference type="ARBA" id="ARBA00022692"/>
    </source>
</evidence>
<keyword evidence="4" id="KW-1003">Cell membrane</keyword>
<evidence type="ECO:0000256" key="4">
    <source>
        <dbReference type="ARBA" id="ARBA00022475"/>
    </source>
</evidence>
<sequence>MPNKVTMERISECTEKSKLSSTSEIDSDVTSSDSSESEEEILQGLGKKGRSNSVGIGMTYRNKQPQSFQSIVMFQAANNDYNNPSNSNNNNDSNETLSIPNIPSNVMLPSMPSSRRMTGTSEDVREYALRMAMVKSHNQQFSQQLMVMLQGHSYGSHTSLRSNHEVLINEIAKAANWKDEFGYRGVSTTISALYAKIIVFMGIAFPVTDVISAKTTPSFYQGFYLYLYVVSVLFVIFVYAAHYRNSVVTNVIDQYGNNVAKQEYSKRKNESRHGSFYLRVGAIAFGVGSMVYTGLEFGQYFELKEDDRCQNVLVAITPVARLLLSLVQMHFIFIYSKLCLLRNHKLLAKFGLMHLLATNLCEWLFVLIEEAKHEILHVVHHKYHLTPDLDKQNLTSIAENLEHHLSRRATGTDIFVECRRTNIMGNLVQNAAPYLFPCTIEYSLICAVILFEMWKHLCANDGESLQSQRRSHKDSHQLSINCAGSHRGMFCGILITVLTIISLIMYFVLSIETQPYQAAAVKEVTYCEILLYFLMTIAIICAVKQMNKLRYSSKRRYTTMSLDCTLLLVAQSGIYIYCMFSVIGCYFAITSDSSEDYGAAMGMFAEILCIVQTTLQTLFILHGWWKRCKGHEQRRQKPGRQFITFLLIANMSMWILNCLIKQRAGFRPTHMEVFGIWSWTILTHISMPLAIFYRFHSTICLFEIWKTTYKFKHITHTKSQTQFLHPKIKVTSA</sequence>
<feature type="compositionally biased region" description="Polar residues" evidence="11">
    <location>
        <begin position="95"/>
        <end position="104"/>
    </location>
</feature>
<dbReference type="GO" id="GO:0005886">
    <property type="term" value="C:plasma membrane"/>
    <property type="evidence" value="ECO:0007669"/>
    <property type="project" value="UniProtKB-SubCell"/>
</dbReference>
<feature type="region of interest" description="Disordered" evidence="11">
    <location>
        <begin position="79"/>
        <end position="118"/>
    </location>
</feature>
<evidence type="ECO:0000256" key="7">
    <source>
        <dbReference type="ARBA" id="ARBA00022989"/>
    </source>
</evidence>
<protein>
    <submittedName>
        <fullName evidence="13">CSON005738 protein</fullName>
    </submittedName>
</protein>
<dbReference type="Pfam" id="PF03189">
    <property type="entry name" value="Otopetrin"/>
    <property type="match status" value="1"/>
</dbReference>
<evidence type="ECO:0000256" key="6">
    <source>
        <dbReference type="ARBA" id="ARBA00022781"/>
    </source>
</evidence>
<reference evidence="13" key="1">
    <citation type="submission" date="2018-07" db="EMBL/GenBank/DDBJ databases">
        <authorList>
            <person name="Quirk P.G."/>
            <person name="Krulwich T.A."/>
        </authorList>
    </citation>
    <scope>NUCLEOTIDE SEQUENCE</scope>
</reference>
<feature type="transmembrane region" description="Helical" evidence="12">
    <location>
        <begin position="642"/>
        <end position="662"/>
    </location>
</feature>
<evidence type="ECO:0000313" key="13">
    <source>
        <dbReference type="EMBL" id="SSX21944.1"/>
    </source>
</evidence>
<feature type="transmembrane region" description="Helical" evidence="12">
    <location>
        <begin position="315"/>
        <end position="335"/>
    </location>
</feature>